<dbReference type="GO" id="GO:0003941">
    <property type="term" value="F:L-serine ammonia-lyase activity"/>
    <property type="evidence" value="ECO:0007669"/>
    <property type="project" value="UniProtKB-UniRule"/>
</dbReference>
<proteinExistence type="inferred from homology"/>
<comment type="pathway">
    <text evidence="2">Carbohydrate biosynthesis; gluconeogenesis.</text>
</comment>
<dbReference type="RefSeq" id="WP_066339461.1">
    <property type="nucleotide sequence ID" value="NZ_CP016503.1"/>
</dbReference>
<dbReference type="EMBL" id="CP016503">
    <property type="protein sequence ID" value="ANV97817.1"/>
    <property type="molecule type" value="Genomic_DNA"/>
</dbReference>
<keyword evidence="6 11" id="KW-0479">Metal-binding</keyword>
<comment type="similarity">
    <text evidence="3 11">Belongs to the iron-sulfur dependent L-serine dehydratase family.</text>
</comment>
<evidence type="ECO:0000256" key="7">
    <source>
        <dbReference type="ARBA" id="ARBA00023004"/>
    </source>
</evidence>
<dbReference type="InterPro" id="IPR051318">
    <property type="entry name" value="Fe-S_L-Ser"/>
</dbReference>
<protein>
    <recommendedName>
        <fullName evidence="11">L-serine dehydratase</fullName>
        <ecNumber evidence="11">4.3.1.17</ecNumber>
    </recommendedName>
</protein>
<dbReference type="InterPro" id="IPR005131">
    <property type="entry name" value="Ser_deHydtase_bsu"/>
</dbReference>
<evidence type="ECO:0000256" key="9">
    <source>
        <dbReference type="ARBA" id="ARBA00023239"/>
    </source>
</evidence>
<organism evidence="14 15">
    <name type="scientific">Helicobacter enhydrae</name>
    <dbReference type="NCBI Taxonomy" id="222136"/>
    <lineage>
        <taxon>Bacteria</taxon>
        <taxon>Pseudomonadati</taxon>
        <taxon>Campylobacterota</taxon>
        <taxon>Epsilonproteobacteria</taxon>
        <taxon>Campylobacterales</taxon>
        <taxon>Helicobacteraceae</taxon>
        <taxon>Helicobacter</taxon>
    </lineage>
</organism>
<dbReference type="PANTHER" id="PTHR30182:SF1">
    <property type="entry name" value="L-SERINE DEHYDRATASE 1"/>
    <property type="match status" value="1"/>
</dbReference>
<dbReference type="SUPFAM" id="SSF143548">
    <property type="entry name" value="Serine metabolism enzymes domain"/>
    <property type="match status" value="1"/>
</dbReference>
<keyword evidence="15" id="KW-1185">Reference proteome</keyword>
<evidence type="ECO:0000259" key="13">
    <source>
        <dbReference type="Pfam" id="PF03315"/>
    </source>
</evidence>
<dbReference type="InterPro" id="IPR004644">
    <property type="entry name" value="Fe-S_L-Ser_mono"/>
</dbReference>
<dbReference type="Pfam" id="PF03313">
    <property type="entry name" value="SDH_alpha"/>
    <property type="match status" value="1"/>
</dbReference>
<evidence type="ECO:0000259" key="12">
    <source>
        <dbReference type="Pfam" id="PF03313"/>
    </source>
</evidence>
<evidence type="ECO:0000256" key="4">
    <source>
        <dbReference type="ARBA" id="ARBA00022432"/>
    </source>
</evidence>
<keyword evidence="9 11" id="KW-0456">Lyase</keyword>
<dbReference type="Pfam" id="PF03315">
    <property type="entry name" value="SDH_beta"/>
    <property type="match status" value="1"/>
</dbReference>
<name>A0A1B1U4V3_9HELI</name>
<dbReference type="PANTHER" id="PTHR30182">
    <property type="entry name" value="L-SERINE DEHYDRATASE"/>
    <property type="match status" value="1"/>
</dbReference>
<dbReference type="FunFam" id="3.30.1330.90:FF:000001">
    <property type="entry name" value="L-serine ammonia-lyase 1"/>
    <property type="match status" value="1"/>
</dbReference>
<dbReference type="Proteomes" id="UP000092884">
    <property type="component" value="Chromosome"/>
</dbReference>
<dbReference type="GO" id="GO:0051539">
    <property type="term" value="F:4 iron, 4 sulfur cluster binding"/>
    <property type="evidence" value="ECO:0007669"/>
    <property type="project" value="UniProtKB-UniRule"/>
</dbReference>
<evidence type="ECO:0000256" key="3">
    <source>
        <dbReference type="ARBA" id="ARBA00008636"/>
    </source>
</evidence>
<gene>
    <name evidence="14" type="ORF">BBW65_02910</name>
</gene>
<evidence type="ECO:0000256" key="6">
    <source>
        <dbReference type="ARBA" id="ARBA00022723"/>
    </source>
</evidence>
<dbReference type="KEGG" id="het:BBW65_02910"/>
<dbReference type="InterPro" id="IPR005130">
    <property type="entry name" value="Ser_deHydtase-like_asu"/>
</dbReference>
<dbReference type="AlphaFoldDB" id="A0A1B1U4V3"/>
<keyword evidence="7 11" id="KW-0408">Iron</keyword>
<dbReference type="EC" id="4.3.1.17" evidence="11"/>
<dbReference type="GO" id="GO:0046872">
    <property type="term" value="F:metal ion binding"/>
    <property type="evidence" value="ECO:0007669"/>
    <property type="project" value="UniProtKB-KW"/>
</dbReference>
<dbReference type="NCBIfam" id="TIGR00720">
    <property type="entry name" value="sda_mono"/>
    <property type="match status" value="1"/>
</dbReference>
<reference evidence="15" key="1">
    <citation type="submission" date="2016-07" db="EMBL/GenBank/DDBJ databases">
        <authorList>
            <person name="Florea S."/>
            <person name="Webb J.S."/>
            <person name="Jaromczyk J."/>
            <person name="Schardl C.L."/>
        </authorList>
    </citation>
    <scope>NUCLEOTIDE SEQUENCE [LARGE SCALE GENOMIC DNA]</scope>
    <source>
        <strain evidence="15">MIT 01-6242</strain>
    </source>
</reference>
<evidence type="ECO:0000256" key="5">
    <source>
        <dbReference type="ARBA" id="ARBA00022485"/>
    </source>
</evidence>
<dbReference type="STRING" id="222136.BBW65_02910"/>
<keyword evidence="5 11" id="KW-0004">4Fe-4S</keyword>
<evidence type="ECO:0000256" key="11">
    <source>
        <dbReference type="RuleBase" id="RU366059"/>
    </source>
</evidence>
<dbReference type="OrthoDB" id="9805537at2"/>
<sequence length="456" mass="49419">MSDESNLSIFKIGVGPSSSHTVGPMLACNLFGEALEGEIDKVSRVLVDLYGSLSLTGKGHLSDLACIIGLNGVRAKSLTSQSKETILELALTKHTIKLAGRREIGFVYERDVLFHQEFLPLHENGMRLSAFDQNGTLIISQVYYSVGGGFVATEEELKNPVAKTSNPNLELRFSNAKELIALCEKYQKTIPEISMEYEKQFHSEEQIIAYCLEIWEAMQESYHNGCHPRNNLLPGSLKLKRRAPELLKLQGGKNDTFAFIDSLSLFAIAIAEENGAGGKVVTAPTNGACAVVPAVLLYLQEQMQEKFDEKMVVDFLLTAMVIGSLYRKNASISGAEAGCQAEIGSASSMAAGAMAWAMGGNTLQICSAAEIAMEHHLGLTCDPVAGLVQIPCIERNAFGAIKAVSSARMALSRQSDPVVGLDEVIETMYQTGRDMDLKYKETSLGGLARTIGKTYC</sequence>
<keyword evidence="8 11" id="KW-0411">Iron-sulfur</keyword>
<evidence type="ECO:0000256" key="10">
    <source>
        <dbReference type="ARBA" id="ARBA00049406"/>
    </source>
</evidence>
<comment type="catalytic activity">
    <reaction evidence="10 11">
        <text>L-serine = pyruvate + NH4(+)</text>
        <dbReference type="Rhea" id="RHEA:19169"/>
        <dbReference type="ChEBI" id="CHEBI:15361"/>
        <dbReference type="ChEBI" id="CHEBI:28938"/>
        <dbReference type="ChEBI" id="CHEBI:33384"/>
        <dbReference type="EC" id="4.3.1.17"/>
    </reaction>
</comment>
<dbReference type="GO" id="GO:0006094">
    <property type="term" value="P:gluconeogenesis"/>
    <property type="evidence" value="ECO:0007669"/>
    <property type="project" value="UniProtKB-KW"/>
</dbReference>
<dbReference type="InterPro" id="IPR029009">
    <property type="entry name" value="ASB_dom_sf"/>
</dbReference>
<evidence type="ECO:0000256" key="8">
    <source>
        <dbReference type="ARBA" id="ARBA00023014"/>
    </source>
</evidence>
<feature type="domain" description="Serine dehydratase-like alpha subunit" evidence="12">
    <location>
        <begin position="186"/>
        <end position="448"/>
    </location>
</feature>
<evidence type="ECO:0000313" key="14">
    <source>
        <dbReference type="EMBL" id="ANV97817.1"/>
    </source>
</evidence>
<comment type="cofactor">
    <cofactor evidence="1 11">
        <name>[4Fe-4S] cluster</name>
        <dbReference type="ChEBI" id="CHEBI:49883"/>
    </cofactor>
</comment>
<feature type="domain" description="Serine dehydratase beta chain" evidence="13">
    <location>
        <begin position="6"/>
        <end position="156"/>
    </location>
</feature>
<dbReference type="Gene3D" id="3.30.1330.90">
    <property type="entry name" value="D-3-phosphoglycerate dehydrogenase, domain 3"/>
    <property type="match status" value="1"/>
</dbReference>
<evidence type="ECO:0000256" key="2">
    <source>
        <dbReference type="ARBA" id="ARBA00004742"/>
    </source>
</evidence>
<evidence type="ECO:0000313" key="15">
    <source>
        <dbReference type="Proteomes" id="UP000092884"/>
    </source>
</evidence>
<accession>A0A1B1U4V3</accession>
<evidence type="ECO:0000256" key="1">
    <source>
        <dbReference type="ARBA" id="ARBA00001966"/>
    </source>
</evidence>
<keyword evidence="4 11" id="KW-0312">Gluconeogenesis</keyword>